<dbReference type="AlphaFoldDB" id="A0A0N4YTG2"/>
<evidence type="ECO:0000313" key="1">
    <source>
        <dbReference type="EMBL" id="VDL84272.1"/>
    </source>
</evidence>
<dbReference type="EMBL" id="UYSL01025238">
    <property type="protein sequence ID" value="VDL84272.1"/>
    <property type="molecule type" value="Genomic_DNA"/>
</dbReference>
<dbReference type="STRING" id="27835.A0A0N4YTG2"/>
<sequence>MMRRSSRDTGAYDPRISLQNEVNYVRILEDGFDCFANGEYVGKYKSLYRMNKIKYLKIYGDACLDYVRWGHRYREFSYMLALSGKPEETYKKINHHELPSRNCFAFSTFRSGRDVLFHYYPGYPKKQIIFKNDLRSALSASTASAAFFSNPYDARFSVHATGKEIIVSARASILNEYVRHTKLQIQSERVSKALAILATATVTATLARLYKVLQLGFSYAAVGTRIVYLKGKKDGANPLRTVLWPSSQRSALRRAGASCDVWAALLRVPAHSSIQKTQLQCFIEASHAFFSFAATVAVVSMARA</sequence>
<name>A0A0N4YTG2_NIPBR</name>
<keyword evidence="2" id="KW-1185">Reference proteome</keyword>
<proteinExistence type="predicted"/>
<evidence type="ECO:0000313" key="2">
    <source>
        <dbReference type="Proteomes" id="UP000271162"/>
    </source>
</evidence>
<reference evidence="1 2" key="2">
    <citation type="submission" date="2018-11" db="EMBL/GenBank/DDBJ databases">
        <authorList>
            <consortium name="Pathogen Informatics"/>
        </authorList>
    </citation>
    <scope>NUCLEOTIDE SEQUENCE [LARGE SCALE GENOMIC DNA]</scope>
</reference>
<reference evidence="3" key="1">
    <citation type="submission" date="2017-02" db="UniProtKB">
        <authorList>
            <consortium name="WormBaseParasite"/>
        </authorList>
    </citation>
    <scope>IDENTIFICATION</scope>
</reference>
<accession>A0A0N4YTG2</accession>
<dbReference type="Gene3D" id="2.60.120.200">
    <property type="match status" value="1"/>
</dbReference>
<organism evidence="3">
    <name type="scientific">Nippostrongylus brasiliensis</name>
    <name type="common">Rat hookworm</name>
    <dbReference type="NCBI Taxonomy" id="27835"/>
    <lineage>
        <taxon>Eukaryota</taxon>
        <taxon>Metazoa</taxon>
        <taxon>Ecdysozoa</taxon>
        <taxon>Nematoda</taxon>
        <taxon>Chromadorea</taxon>
        <taxon>Rhabditida</taxon>
        <taxon>Rhabditina</taxon>
        <taxon>Rhabditomorpha</taxon>
        <taxon>Strongyloidea</taxon>
        <taxon>Heligmosomidae</taxon>
        <taxon>Nippostrongylus</taxon>
    </lineage>
</organism>
<dbReference type="WBParaSite" id="NBR_0002053401-mRNA-1">
    <property type="protein sequence ID" value="NBR_0002053401-mRNA-1"/>
    <property type="gene ID" value="NBR_0002053401"/>
</dbReference>
<protein>
    <submittedName>
        <fullName evidence="3">Glycosyltransferase family 92 protein</fullName>
    </submittedName>
</protein>
<dbReference type="Proteomes" id="UP000271162">
    <property type="component" value="Unassembled WGS sequence"/>
</dbReference>
<gene>
    <name evidence="1" type="ORF">NBR_LOCUS20535</name>
</gene>
<evidence type="ECO:0000313" key="3">
    <source>
        <dbReference type="WBParaSite" id="NBR_0002053401-mRNA-1"/>
    </source>
</evidence>